<dbReference type="Proteomes" id="UP001171751">
    <property type="component" value="Unassembled WGS sequence"/>
</dbReference>
<comment type="caution">
    <text evidence="1">The sequence shown here is derived from an EMBL/GenBank/DDBJ whole genome shotgun (WGS) entry which is preliminary data.</text>
</comment>
<organism evidence="1 2">
    <name type="scientific">Atopococcus tabaci</name>
    <dbReference type="NCBI Taxonomy" id="269774"/>
    <lineage>
        <taxon>Bacteria</taxon>
        <taxon>Bacillati</taxon>
        <taxon>Bacillota</taxon>
        <taxon>Bacilli</taxon>
        <taxon>Lactobacillales</taxon>
        <taxon>Carnobacteriaceae</taxon>
        <taxon>Atopococcus</taxon>
    </lineage>
</organism>
<proteinExistence type="predicted"/>
<name>A0AA43UD92_9LACT</name>
<dbReference type="EMBL" id="JAUNQW010000029">
    <property type="protein sequence ID" value="MDO5457870.1"/>
    <property type="molecule type" value="Genomic_DNA"/>
</dbReference>
<gene>
    <name evidence="1" type="ORF">Q4F26_05925</name>
</gene>
<dbReference type="InterPro" id="IPR020296">
    <property type="entry name" value="Spore_Cse60"/>
</dbReference>
<evidence type="ECO:0000313" key="1">
    <source>
        <dbReference type="EMBL" id="MDO5457870.1"/>
    </source>
</evidence>
<dbReference type="Pfam" id="PF10957">
    <property type="entry name" value="Spore_Cse60"/>
    <property type="match status" value="1"/>
</dbReference>
<dbReference type="AlphaFoldDB" id="A0AA43UD92"/>
<evidence type="ECO:0000313" key="2">
    <source>
        <dbReference type="Proteomes" id="UP001171751"/>
    </source>
</evidence>
<sequence>MIRVRTFYSSSERTLELKINEFIQNNQIEIMDIKLSVAENANKKECPHMLAMLIYKEVESCNS</sequence>
<keyword evidence="2" id="KW-1185">Reference proteome</keyword>
<accession>A0AA43UD92</accession>
<protein>
    <submittedName>
        <fullName evidence="1">Sporulation protein Cse60</fullName>
    </submittedName>
</protein>
<reference evidence="1" key="1">
    <citation type="submission" date="2023-07" db="EMBL/GenBank/DDBJ databases">
        <title>Between Cages and Wild: Unraveling the Impact of Captivity on Animal Microbiomes and Antimicrobial Resistance.</title>
        <authorList>
            <person name="Schmartz G.P."/>
            <person name="Rehner J."/>
            <person name="Schuff M.J."/>
            <person name="Becker S.L."/>
            <person name="Kravczyk M."/>
            <person name="Gurevich A."/>
            <person name="Francke R."/>
            <person name="Mueller R."/>
            <person name="Keller V."/>
            <person name="Keller A."/>
        </authorList>
    </citation>
    <scope>NUCLEOTIDE SEQUENCE</scope>
    <source>
        <strain evidence="1">S39M_St_73</strain>
    </source>
</reference>